<evidence type="ECO:0000313" key="8">
    <source>
        <dbReference type="Proteomes" id="UP000094236"/>
    </source>
</evidence>
<dbReference type="PROSITE" id="PS50084">
    <property type="entry name" value="KH_TYPE_1"/>
    <property type="match status" value="7"/>
</dbReference>
<feature type="domain" description="K Homology" evidence="6">
    <location>
        <begin position="87"/>
        <end position="184"/>
    </location>
</feature>
<dbReference type="AlphaFoldDB" id="A0A1E4TQE8"/>
<feature type="domain" description="K Homology" evidence="6">
    <location>
        <begin position="805"/>
        <end position="883"/>
    </location>
</feature>
<evidence type="ECO:0000313" key="7">
    <source>
        <dbReference type="EMBL" id="ODV93939.1"/>
    </source>
</evidence>
<dbReference type="GO" id="GO:0003729">
    <property type="term" value="F:mRNA binding"/>
    <property type="evidence" value="ECO:0007669"/>
    <property type="project" value="EnsemblFungi"/>
</dbReference>
<dbReference type="Proteomes" id="UP000094236">
    <property type="component" value="Unassembled WGS sequence"/>
</dbReference>
<sequence length="1138" mass="126289">MKKNVQSAPAVVIRSAKIQETFDIDAEQQLNAPKGELFKILSQAKTQYNVNIESILSSKTNRRTFLVIGKTEDVHLAKRFLLKKLTKPVNLEFSIPSKLRSAVIGHGGKNLKPIIDSTEVKIDIEKDVPSKEGTPIIANSHANTNANANYEENDDIYGHLINVVVKGDLESCKEAKKLILEIINEHTKTLSVRIPVSEILKPFIKTEIESNLSIPSDLEITIPNYDDKNSNILISGAREDVLKIRDQIKLLITSLEKTIKIEERKVPKATHKFLDVDLIFNKTGVLVKLPNADDPADTVVQFIGKPQNIGDAITFGKELTSKFASSVLNIAAAHGKNIEHAKILAAYFKYNGFFDELSSTYNITISSPSYSALANKNVQEVLVEFSGSTDQNEAIKAAKKAVIDKVNQTTPTLVRTISDIDPFVFNLIDSEIEDVASKANVTIIPLKKLANAGNSLILAANQNEGEFLPSAEEVASRLDEVDAALNKLRKLSESVTFKVIKISAKDQELVSGPGTSTLRTILSHYPKNTVEIVLHHDSEGPSEDAILIRGFGNNVGEVIKEIQKVIDDVKNYEIASKYQITVQYPTHLLSRLIGQKGETINEIRDEFGVKIDIEDHKSESDSEFTAIKLTGLQVNVDECSKKLEALSKKWADEKTIKMHIDHKFHRRMIGPSGVYVKRLEEKYNAQVRFPFDGSKANKDEVIIRGPSRGVNKVEEELKELLAYEIENGHRLNIQIPIKALPRVIGKNGENVKDISATTGVEMDFGQKDVEKENKLGYVDVELLGTRAGVSQAKAKINEIISEVENHVTVKLQVDPKYHRIIIGPNGSTMRDIIMKAGGSDIDKSEWRRLLRIPSQGSDSDEIVCSGDKRIVNSIVEQVKQLVQNRKDYITEDLELAKEKHGLLIGPLGSIRKSLQSEFNITVEIPRSESPSTTITLTGLKQDVDKAKAKIEELTKDDWLAEILVPASVHSAIAERGAFFRRLRNDLNVSVEHGPSAKIASALSNSVISKPPDEVYGGEDEKAKWTVIEDAQESLTETAPIPWRLKGEEKDVAKAKALIEKLVEKASNFNSTGYFYSSSPQVFSKIVGPQGRRIQQLREKTGCLIIIPRMSDKINNVIYVKGDKEGLEKCKNSFLSSIN</sequence>
<organism evidence="7 8">
    <name type="scientific">Pachysolen tannophilus NRRL Y-2460</name>
    <dbReference type="NCBI Taxonomy" id="669874"/>
    <lineage>
        <taxon>Eukaryota</taxon>
        <taxon>Fungi</taxon>
        <taxon>Dikarya</taxon>
        <taxon>Ascomycota</taxon>
        <taxon>Saccharomycotina</taxon>
        <taxon>Pichiomycetes</taxon>
        <taxon>Pachysolenaceae</taxon>
        <taxon>Pachysolen</taxon>
    </lineage>
</organism>
<protein>
    <recommendedName>
        <fullName evidence="6">K Homology domain-containing protein</fullName>
    </recommendedName>
</protein>
<keyword evidence="4 5" id="KW-0694">RNA-binding</keyword>
<dbReference type="GO" id="GO:0030466">
    <property type="term" value="P:silent mating-type cassette heterochromatin formation"/>
    <property type="evidence" value="ECO:0007669"/>
    <property type="project" value="EnsemblFungi"/>
</dbReference>
<dbReference type="GO" id="GO:0000781">
    <property type="term" value="C:chromosome, telomeric region"/>
    <property type="evidence" value="ECO:0007669"/>
    <property type="project" value="GOC"/>
</dbReference>
<dbReference type="GO" id="GO:0031509">
    <property type="term" value="P:subtelomeric heterochromatin formation"/>
    <property type="evidence" value="ECO:0007669"/>
    <property type="project" value="EnsemblFungi"/>
</dbReference>
<dbReference type="STRING" id="669874.A0A1E4TQE8"/>
<feature type="domain" description="K Homology" evidence="6">
    <location>
        <begin position="576"/>
        <end position="648"/>
    </location>
</feature>
<dbReference type="SUPFAM" id="SSF54791">
    <property type="entry name" value="Eukaryotic type KH-domain (KH-domain type I)"/>
    <property type="match status" value="7"/>
</dbReference>
<feature type="domain" description="K Homology" evidence="6">
    <location>
        <begin position="887"/>
        <end position="955"/>
    </location>
</feature>
<keyword evidence="3" id="KW-0677">Repeat</keyword>
<feature type="domain" description="K Homology" evidence="6">
    <location>
        <begin position="494"/>
        <end position="567"/>
    </location>
</feature>
<dbReference type="InterPro" id="IPR004088">
    <property type="entry name" value="KH_dom_type_1"/>
</dbReference>
<evidence type="ECO:0000256" key="1">
    <source>
        <dbReference type="ARBA" id="ARBA00004496"/>
    </source>
</evidence>
<dbReference type="PANTHER" id="PTHR10627:SF31">
    <property type="entry name" value="DODECA-SATELLITE-BINDING PROTEIN 1, ISOFORM A"/>
    <property type="match status" value="1"/>
</dbReference>
<dbReference type="GO" id="GO:0043577">
    <property type="term" value="P:chemotropism"/>
    <property type="evidence" value="ECO:0007669"/>
    <property type="project" value="EnsemblFungi"/>
</dbReference>
<evidence type="ECO:0000259" key="6">
    <source>
        <dbReference type="SMART" id="SM00322"/>
    </source>
</evidence>
<dbReference type="Gene3D" id="3.30.1370.10">
    <property type="entry name" value="K Homology domain, type 1"/>
    <property type="match status" value="7"/>
</dbReference>
<feature type="domain" description="K Homology" evidence="6">
    <location>
        <begin position="652"/>
        <end position="722"/>
    </location>
</feature>
<feature type="domain" description="K Homology" evidence="6">
    <location>
        <begin position="16"/>
        <end position="86"/>
    </location>
</feature>
<dbReference type="GO" id="GO:0045141">
    <property type="term" value="P:meiotic telomere clustering"/>
    <property type="evidence" value="ECO:0007669"/>
    <property type="project" value="EnsemblFungi"/>
</dbReference>
<feature type="domain" description="K Homology" evidence="6">
    <location>
        <begin position="1069"/>
        <end position="1138"/>
    </location>
</feature>
<proteinExistence type="predicted"/>
<dbReference type="EMBL" id="KV454017">
    <property type="protein sequence ID" value="ODV93939.1"/>
    <property type="molecule type" value="Genomic_DNA"/>
</dbReference>
<accession>A0A1E4TQE8</accession>
<feature type="domain" description="K Homology" evidence="6">
    <location>
        <begin position="956"/>
        <end position="1063"/>
    </location>
</feature>
<gene>
    <name evidence="7" type="ORF">PACTADRAFT_45752</name>
</gene>
<dbReference type="InterPro" id="IPR036612">
    <property type="entry name" value="KH_dom_type_1_sf"/>
</dbReference>
<comment type="subcellular location">
    <subcellularLocation>
        <location evidence="1">Cytoplasm</location>
    </subcellularLocation>
</comment>
<dbReference type="GO" id="GO:0000750">
    <property type="term" value="P:pheromone-dependent signal transduction involved in conjugation with cellular fusion"/>
    <property type="evidence" value="ECO:0007669"/>
    <property type="project" value="EnsemblFungi"/>
</dbReference>
<name>A0A1E4TQE8_PACTA</name>
<keyword evidence="2" id="KW-0963">Cytoplasm</keyword>
<dbReference type="InterPro" id="IPR004087">
    <property type="entry name" value="KH_dom"/>
</dbReference>
<feature type="domain" description="K Homology" evidence="6">
    <location>
        <begin position="727"/>
        <end position="801"/>
    </location>
</feature>
<dbReference type="InterPro" id="IPR057778">
    <property type="entry name" value="KH_Vigilin_N"/>
</dbReference>
<dbReference type="Pfam" id="PF00013">
    <property type="entry name" value="KH_1"/>
    <property type="match status" value="7"/>
</dbReference>
<evidence type="ECO:0000256" key="5">
    <source>
        <dbReference type="PROSITE-ProRule" id="PRU00117"/>
    </source>
</evidence>
<keyword evidence="8" id="KW-1185">Reference proteome</keyword>
<evidence type="ECO:0000256" key="4">
    <source>
        <dbReference type="ARBA" id="ARBA00022884"/>
    </source>
</evidence>
<evidence type="ECO:0000256" key="3">
    <source>
        <dbReference type="ARBA" id="ARBA00022737"/>
    </source>
</evidence>
<dbReference type="SMART" id="SM00322">
    <property type="entry name" value="KH"/>
    <property type="match status" value="10"/>
</dbReference>
<dbReference type="OrthoDB" id="10027144at2759"/>
<dbReference type="GO" id="GO:0005789">
    <property type="term" value="C:endoplasmic reticulum membrane"/>
    <property type="evidence" value="ECO:0007669"/>
    <property type="project" value="EnsemblFungi"/>
</dbReference>
<evidence type="ECO:0000256" key="2">
    <source>
        <dbReference type="ARBA" id="ARBA00022490"/>
    </source>
</evidence>
<dbReference type="PANTHER" id="PTHR10627">
    <property type="entry name" value="SCP160"/>
    <property type="match status" value="1"/>
</dbReference>
<dbReference type="Pfam" id="PF24668">
    <property type="entry name" value="KH_Vigilin"/>
    <property type="match status" value="1"/>
</dbReference>
<dbReference type="GO" id="GO:0001965">
    <property type="term" value="F:G-protein alpha-subunit binding"/>
    <property type="evidence" value="ECO:0007669"/>
    <property type="project" value="EnsemblFungi"/>
</dbReference>
<reference evidence="8" key="1">
    <citation type="submission" date="2016-05" db="EMBL/GenBank/DDBJ databases">
        <title>Comparative genomics of biotechnologically important yeasts.</title>
        <authorList>
            <consortium name="DOE Joint Genome Institute"/>
            <person name="Riley R."/>
            <person name="Haridas S."/>
            <person name="Wolfe K.H."/>
            <person name="Lopes M.R."/>
            <person name="Hittinger C.T."/>
            <person name="Goker M."/>
            <person name="Salamov A."/>
            <person name="Wisecaver J."/>
            <person name="Long T.M."/>
            <person name="Aerts A.L."/>
            <person name="Barry K."/>
            <person name="Choi C."/>
            <person name="Clum A."/>
            <person name="Coughlan A.Y."/>
            <person name="Deshpande S."/>
            <person name="Douglass A.P."/>
            <person name="Hanson S.J."/>
            <person name="Klenk H.-P."/>
            <person name="Labutti K."/>
            <person name="Lapidus A."/>
            <person name="Lindquist E."/>
            <person name="Lipzen A."/>
            <person name="Meier-Kolthoff J.P."/>
            <person name="Ohm R.A."/>
            <person name="Otillar R.P."/>
            <person name="Pangilinan J."/>
            <person name="Peng Y."/>
            <person name="Rokas A."/>
            <person name="Rosa C.A."/>
            <person name="Scheuner C."/>
            <person name="Sibirny A.A."/>
            <person name="Slot J.C."/>
            <person name="Stielow J.B."/>
            <person name="Sun H."/>
            <person name="Kurtzman C.P."/>
            <person name="Blackwell M."/>
            <person name="Grigoriev I.V."/>
            <person name="Jeffries T.W."/>
        </authorList>
    </citation>
    <scope>NUCLEOTIDE SEQUENCE [LARGE SCALE GENOMIC DNA]</scope>
    <source>
        <strain evidence="8">NRRL Y-2460</strain>
    </source>
</reference>